<evidence type="ECO:0008006" key="4">
    <source>
        <dbReference type="Google" id="ProtNLM"/>
    </source>
</evidence>
<sequence>MMHELIEKYFEKNLSEEEKIRFDKMLIEDVDFKNEFEFYSELKNAVTVSERQKIKKEIQQFEAIEDKPVFTLKRYFPYAAILLIMVSFWVYFVINRPNNDNLYLTYFEAYPNIEISNTRSEPNQKSVIDDAFIAYDTEDFKKANELFDLALKISNTDYIQFYKAISLMKLNQHKEALKLFEVTNWTTSYKEKSMWFQSLCYLKLNQTKEAKTMLSILSKKYSFKNKEAKELLSKL</sequence>
<reference evidence="2" key="1">
    <citation type="submission" date="2021-12" db="EMBL/GenBank/DDBJ databases">
        <authorList>
            <person name="Cha I.-T."/>
            <person name="Lee K.-E."/>
            <person name="Park S.-J."/>
        </authorList>
    </citation>
    <scope>NUCLEOTIDE SEQUENCE</scope>
    <source>
        <strain evidence="2">YSM-43</strain>
    </source>
</reference>
<keyword evidence="1" id="KW-0472">Membrane</keyword>
<dbReference type="SUPFAM" id="SSF48452">
    <property type="entry name" value="TPR-like"/>
    <property type="match status" value="1"/>
</dbReference>
<proteinExistence type="predicted"/>
<name>A0ABY4HS96_9FLAO</name>
<evidence type="ECO:0000256" key="1">
    <source>
        <dbReference type="SAM" id="Phobius"/>
    </source>
</evidence>
<reference evidence="2" key="2">
    <citation type="submission" date="2022-04" db="EMBL/GenBank/DDBJ databases">
        <title>Complete Genome Sequence of Flavobacterium sediminilitoris YSM-43, Isolated from a Tidal Sediment.</title>
        <authorList>
            <person name="Lee P.A."/>
        </authorList>
    </citation>
    <scope>NUCLEOTIDE SEQUENCE</scope>
    <source>
        <strain evidence="2">YSM-43</strain>
    </source>
</reference>
<keyword evidence="1" id="KW-0812">Transmembrane</keyword>
<evidence type="ECO:0000313" key="3">
    <source>
        <dbReference type="Proteomes" id="UP000830454"/>
    </source>
</evidence>
<dbReference type="Proteomes" id="UP000830454">
    <property type="component" value="Chromosome"/>
</dbReference>
<organism evidence="2 3">
    <name type="scientific">Flavobacterium sediminilitoris</name>
    <dbReference type="NCBI Taxonomy" id="2024526"/>
    <lineage>
        <taxon>Bacteria</taxon>
        <taxon>Pseudomonadati</taxon>
        <taxon>Bacteroidota</taxon>
        <taxon>Flavobacteriia</taxon>
        <taxon>Flavobacteriales</taxon>
        <taxon>Flavobacteriaceae</taxon>
        <taxon>Flavobacterium</taxon>
    </lineage>
</organism>
<dbReference type="RefSeq" id="WP_152640699.1">
    <property type="nucleotide sequence ID" value="NZ_CP090145.1"/>
</dbReference>
<keyword evidence="3" id="KW-1185">Reference proteome</keyword>
<dbReference type="Gene3D" id="1.25.40.10">
    <property type="entry name" value="Tetratricopeptide repeat domain"/>
    <property type="match status" value="1"/>
</dbReference>
<dbReference type="InterPro" id="IPR011990">
    <property type="entry name" value="TPR-like_helical_dom_sf"/>
</dbReference>
<keyword evidence="1" id="KW-1133">Transmembrane helix</keyword>
<gene>
    <name evidence="2" type="ORF">LXD69_08590</name>
</gene>
<protein>
    <recommendedName>
        <fullName evidence="4">Tetratricopeptide repeat protein</fullName>
    </recommendedName>
</protein>
<evidence type="ECO:0000313" key="2">
    <source>
        <dbReference type="EMBL" id="UOX35568.1"/>
    </source>
</evidence>
<accession>A0ABY4HS96</accession>
<dbReference type="EMBL" id="CP090145">
    <property type="protein sequence ID" value="UOX35568.1"/>
    <property type="molecule type" value="Genomic_DNA"/>
</dbReference>
<feature type="transmembrane region" description="Helical" evidence="1">
    <location>
        <begin position="75"/>
        <end position="94"/>
    </location>
</feature>